<dbReference type="Proteomes" id="UP000602050">
    <property type="component" value="Unassembled WGS sequence"/>
</dbReference>
<dbReference type="RefSeq" id="WP_188391706.1">
    <property type="nucleotide sequence ID" value="NZ_BMEV01000021.1"/>
</dbReference>
<sequence>MERLQERIQSATKALKTLEELVKIKKPTTIERDAAIQRFEYSFEVCWKAGKQFLFDVEGIDLGSPKGVIRSLRTVGILSEEETILGLHMVDHRNLTVHTYHEELAEEIFSYLPKYYDLLTNFIARIQSRVQ</sequence>
<proteinExistence type="predicted"/>
<organism evidence="1 2">
    <name type="scientific">Compostibacillus humi</name>
    <dbReference type="NCBI Taxonomy" id="1245525"/>
    <lineage>
        <taxon>Bacteria</taxon>
        <taxon>Bacillati</taxon>
        <taxon>Bacillota</taxon>
        <taxon>Bacilli</taxon>
        <taxon>Bacillales</taxon>
        <taxon>Bacillaceae</taxon>
        <taxon>Compostibacillus</taxon>
    </lineage>
</organism>
<evidence type="ECO:0000313" key="1">
    <source>
        <dbReference type="EMBL" id="GGH74990.1"/>
    </source>
</evidence>
<accession>A0A8J2ZSN1</accession>
<keyword evidence="2" id="KW-1185">Reference proteome</keyword>
<comment type="caution">
    <text evidence="1">The sequence shown here is derived from an EMBL/GenBank/DDBJ whole genome shotgun (WGS) entry which is preliminary data.</text>
</comment>
<gene>
    <name evidence="1" type="ORF">GCM10010978_14390</name>
</gene>
<dbReference type="Gene3D" id="1.20.120.330">
    <property type="entry name" value="Nucleotidyltransferases domain 2"/>
    <property type="match status" value="1"/>
</dbReference>
<reference evidence="1" key="2">
    <citation type="submission" date="2020-09" db="EMBL/GenBank/DDBJ databases">
        <authorList>
            <person name="Sun Q."/>
            <person name="Zhou Y."/>
        </authorList>
    </citation>
    <scope>NUCLEOTIDE SEQUENCE</scope>
    <source>
        <strain evidence="1">CGMCC 1.12360</strain>
    </source>
</reference>
<evidence type="ECO:0000313" key="2">
    <source>
        <dbReference type="Proteomes" id="UP000602050"/>
    </source>
</evidence>
<dbReference type="AlphaFoldDB" id="A0A8J2ZSN1"/>
<dbReference type="SUPFAM" id="SSF81593">
    <property type="entry name" value="Nucleotidyltransferase substrate binding subunit/domain"/>
    <property type="match status" value="1"/>
</dbReference>
<name>A0A8J2ZSN1_9BACI</name>
<dbReference type="EMBL" id="BMEV01000021">
    <property type="protein sequence ID" value="GGH74990.1"/>
    <property type="molecule type" value="Genomic_DNA"/>
</dbReference>
<reference evidence="1" key="1">
    <citation type="journal article" date="2014" name="Int. J. Syst. Evol. Microbiol.">
        <title>Complete genome sequence of Corynebacterium casei LMG S-19264T (=DSM 44701T), isolated from a smear-ripened cheese.</title>
        <authorList>
            <consortium name="US DOE Joint Genome Institute (JGI-PGF)"/>
            <person name="Walter F."/>
            <person name="Albersmeier A."/>
            <person name="Kalinowski J."/>
            <person name="Ruckert C."/>
        </authorList>
    </citation>
    <scope>NUCLEOTIDE SEQUENCE</scope>
    <source>
        <strain evidence="1">CGMCC 1.12360</strain>
    </source>
</reference>
<dbReference type="Pfam" id="PF08780">
    <property type="entry name" value="NTase_sub_bind"/>
    <property type="match status" value="1"/>
</dbReference>
<dbReference type="InterPro" id="IPR010235">
    <property type="entry name" value="HepT"/>
</dbReference>
<dbReference type="NCBIfam" id="TIGR01987">
    <property type="entry name" value="HI0074"/>
    <property type="match status" value="1"/>
</dbReference>
<protein>
    <submittedName>
        <fullName evidence="1">Nucleotidyltransferase</fullName>
    </submittedName>
</protein>